<accession>A0A1S6U893</accession>
<dbReference type="AlphaFoldDB" id="A0A1S6U893"/>
<dbReference type="PANTHER" id="PTHR32319">
    <property type="entry name" value="BACTERIAL HEMOLYSIN-LIKE PROTEIN"/>
    <property type="match status" value="1"/>
</dbReference>
<reference evidence="4" key="1">
    <citation type="submission" date="2016-09" db="EMBL/GenBank/DDBJ databases">
        <title>Comparative genomics of the Campylobacter concisus group.</title>
        <authorList>
            <person name="Miller W.G."/>
            <person name="Yee E."/>
            <person name="Chapman M.H."/>
            <person name="Huynh S."/>
            <person name="Bono J.L."/>
            <person name="On S.L.W."/>
            <person name="StLeger J."/>
            <person name="Foster G."/>
            <person name="Parker C.T."/>
        </authorList>
    </citation>
    <scope>NUCLEOTIDE SEQUENCE [LARGE SCALE GENOMIC DNA]</scope>
    <source>
        <strain evidence="4">RM18021</strain>
    </source>
</reference>
<dbReference type="PROSITE" id="PS50889">
    <property type="entry name" value="S4"/>
    <property type="match status" value="1"/>
</dbReference>
<keyword evidence="3" id="KW-0489">Methyltransferase</keyword>
<dbReference type="CDD" id="cd02440">
    <property type="entry name" value="AdoMet_MTases"/>
    <property type="match status" value="1"/>
</dbReference>
<dbReference type="GO" id="GO:0003723">
    <property type="term" value="F:RNA binding"/>
    <property type="evidence" value="ECO:0007669"/>
    <property type="project" value="UniProtKB-KW"/>
</dbReference>
<dbReference type="InterPro" id="IPR002942">
    <property type="entry name" value="S4_RNA-bd"/>
</dbReference>
<dbReference type="Gene3D" id="3.10.290.10">
    <property type="entry name" value="RNA-binding S4 domain"/>
    <property type="match status" value="1"/>
</dbReference>
<dbReference type="EC" id="2.1.1.226" evidence="3"/>
<dbReference type="InterPro" id="IPR029063">
    <property type="entry name" value="SAM-dependent_MTases_sf"/>
</dbReference>
<dbReference type="InterPro" id="IPR047048">
    <property type="entry name" value="TlyA"/>
</dbReference>
<dbReference type="GO" id="GO:0008168">
    <property type="term" value="F:methyltransferase activity"/>
    <property type="evidence" value="ECO:0007669"/>
    <property type="project" value="UniProtKB-KW"/>
</dbReference>
<keyword evidence="3" id="KW-0808">Transferase</keyword>
<proteinExistence type="inferred from homology"/>
<dbReference type="Proteomes" id="UP000190868">
    <property type="component" value="Chromosome"/>
</dbReference>
<keyword evidence="1" id="KW-0694">RNA-binding</keyword>
<keyword evidence="4" id="KW-1185">Reference proteome</keyword>
<gene>
    <name evidence="3" type="primary">tlyA</name>
    <name evidence="3" type="ORF">CPIN18021_1170</name>
</gene>
<dbReference type="Pfam" id="PF01728">
    <property type="entry name" value="FtsJ"/>
    <property type="match status" value="1"/>
</dbReference>
<dbReference type="SMART" id="SM00363">
    <property type="entry name" value="S4"/>
    <property type="match status" value="1"/>
</dbReference>
<dbReference type="SUPFAM" id="SSF55174">
    <property type="entry name" value="Alpha-L RNA-binding motif"/>
    <property type="match status" value="1"/>
</dbReference>
<dbReference type="EC" id="2.1.1.227" evidence="3"/>
<dbReference type="Gene3D" id="3.40.50.150">
    <property type="entry name" value="Vaccinia Virus protein VP39"/>
    <property type="match status" value="1"/>
</dbReference>
<protein>
    <submittedName>
        <fullName evidence="3">16S/23S rRNA (Cytidine-2'-O)-methyltransferase</fullName>
        <ecNumber evidence="3">2.1.1.226</ecNumber>
        <ecNumber evidence="3">2.1.1.227</ecNumber>
    </submittedName>
</protein>
<evidence type="ECO:0000313" key="4">
    <source>
        <dbReference type="Proteomes" id="UP000190868"/>
    </source>
</evidence>
<dbReference type="NCBIfam" id="TIGR00478">
    <property type="entry name" value="tly"/>
    <property type="match status" value="1"/>
</dbReference>
<organism evidence="3 4">
    <name type="scientific">Campylobacter pinnipediorum subsp. caledonicus</name>
    <dbReference type="NCBI Taxonomy" id="1874362"/>
    <lineage>
        <taxon>Bacteria</taxon>
        <taxon>Pseudomonadati</taxon>
        <taxon>Campylobacterota</taxon>
        <taxon>Epsilonproteobacteria</taxon>
        <taxon>Campylobacterales</taxon>
        <taxon>Campylobacteraceae</taxon>
        <taxon>Campylobacter</taxon>
    </lineage>
</organism>
<evidence type="ECO:0000313" key="3">
    <source>
        <dbReference type="EMBL" id="AQW87968.1"/>
    </source>
</evidence>
<dbReference type="SUPFAM" id="SSF53335">
    <property type="entry name" value="S-adenosyl-L-methionine-dependent methyltransferases"/>
    <property type="match status" value="1"/>
</dbReference>
<dbReference type="CDD" id="cd00165">
    <property type="entry name" value="S4"/>
    <property type="match status" value="1"/>
</dbReference>
<dbReference type="InterPro" id="IPR004538">
    <property type="entry name" value="Hemolysin_A/TlyA"/>
</dbReference>
<dbReference type="RefSeq" id="WP_078424626.1">
    <property type="nucleotide sequence ID" value="NZ_CP017258.1"/>
</dbReference>
<name>A0A1S6U893_9BACT</name>
<dbReference type="InterPro" id="IPR036986">
    <property type="entry name" value="S4_RNA-bd_sf"/>
</dbReference>
<dbReference type="InterPro" id="IPR002877">
    <property type="entry name" value="RNA_MeTrfase_FtsJ_dom"/>
</dbReference>
<dbReference type="PANTHER" id="PTHR32319:SF0">
    <property type="entry name" value="BACTERIAL HEMOLYSIN-LIKE PROTEIN"/>
    <property type="match status" value="1"/>
</dbReference>
<dbReference type="EMBL" id="CP017258">
    <property type="protein sequence ID" value="AQW87968.1"/>
    <property type="molecule type" value="Genomic_DNA"/>
</dbReference>
<dbReference type="GO" id="GO:0032259">
    <property type="term" value="P:methylation"/>
    <property type="evidence" value="ECO:0007669"/>
    <property type="project" value="UniProtKB-KW"/>
</dbReference>
<evidence type="ECO:0000256" key="1">
    <source>
        <dbReference type="ARBA" id="ARBA00022884"/>
    </source>
</evidence>
<evidence type="ECO:0000256" key="2">
    <source>
        <dbReference type="ARBA" id="ARBA00029460"/>
    </source>
</evidence>
<comment type="similarity">
    <text evidence="2">Belongs to the TlyA family.</text>
</comment>
<sequence>MRADIFVSTKLGISRNKASELIKNSKVMFDGEILSKPAFEIENADIKLLDEIYVGRGALKLKGFLKCLNLDLKGKNALDVGSSTGGFMQILLENGIDKVVGIDVGKDQLDKSLRDDSRVEIYEETDIREFKNDNKFDIITCDVSFISILQILKDIDRFMSVDSTAILLFKPQYEVGKGVKRNKKGVVVDKKSIGLTMKNFERECANLGWILIETKECELKGKEGNAEFFYAFNKR</sequence>